<name>A0ABR4IEJ6_9EURO</name>
<evidence type="ECO:0000313" key="1">
    <source>
        <dbReference type="EMBL" id="KAL2825327.1"/>
    </source>
</evidence>
<protein>
    <submittedName>
        <fullName evidence="1">Uncharacterized protein</fullName>
    </submittedName>
</protein>
<evidence type="ECO:0000313" key="2">
    <source>
        <dbReference type="Proteomes" id="UP001610335"/>
    </source>
</evidence>
<comment type="caution">
    <text evidence="1">The sequence shown here is derived from an EMBL/GenBank/DDBJ whole genome shotgun (WGS) entry which is preliminary data.</text>
</comment>
<sequence length="248" mass="26960">MSISGWAAYSASIQDDCSSAALNARQFSAPPPTYLSRALYIPRHDSSTSRVRRQFPVYRRYRAEEEGTFSDVLAYAVDFTTTAAAGGGDIRVMGSVQRHSFPSTSSAGSTEVVDVAIVSAIDDADAAVLTSRTGDIHPLQDGRMRYTLVQIGSPHRSFAADQPNPLDIVAIYHHIGVGAALSLPYSEGVLLVSPGMNPKLEAMVVGSALGMLWRLRELRGERQVSWRASRYSRKVHFGSAKSLLGWKK</sequence>
<organism evidence="1 2">
    <name type="scientific">Aspergillus cavernicola</name>
    <dbReference type="NCBI Taxonomy" id="176166"/>
    <lineage>
        <taxon>Eukaryota</taxon>
        <taxon>Fungi</taxon>
        <taxon>Dikarya</taxon>
        <taxon>Ascomycota</taxon>
        <taxon>Pezizomycotina</taxon>
        <taxon>Eurotiomycetes</taxon>
        <taxon>Eurotiomycetidae</taxon>
        <taxon>Eurotiales</taxon>
        <taxon>Aspergillaceae</taxon>
        <taxon>Aspergillus</taxon>
        <taxon>Aspergillus subgen. Nidulantes</taxon>
    </lineage>
</organism>
<gene>
    <name evidence="1" type="ORF">BDW59DRAFT_161804</name>
</gene>
<dbReference type="EMBL" id="JBFXLS010000037">
    <property type="protein sequence ID" value="KAL2825327.1"/>
    <property type="molecule type" value="Genomic_DNA"/>
</dbReference>
<proteinExistence type="predicted"/>
<accession>A0ABR4IEJ6</accession>
<reference evidence="1 2" key="1">
    <citation type="submission" date="2024-07" db="EMBL/GenBank/DDBJ databases">
        <title>Section-level genome sequencing and comparative genomics of Aspergillus sections Usti and Cavernicolus.</title>
        <authorList>
            <consortium name="Lawrence Berkeley National Laboratory"/>
            <person name="Nybo J.L."/>
            <person name="Vesth T.C."/>
            <person name="Theobald S."/>
            <person name="Frisvad J.C."/>
            <person name="Larsen T.O."/>
            <person name="Kjaerboelling I."/>
            <person name="Rothschild-Mancinelli K."/>
            <person name="Lyhne E.K."/>
            <person name="Kogle M.E."/>
            <person name="Barry K."/>
            <person name="Clum A."/>
            <person name="Na H."/>
            <person name="Ledsgaard L."/>
            <person name="Lin J."/>
            <person name="Lipzen A."/>
            <person name="Kuo A."/>
            <person name="Riley R."/>
            <person name="Mondo S."/>
            <person name="LaButti K."/>
            <person name="Haridas S."/>
            <person name="Pangalinan J."/>
            <person name="Salamov A.A."/>
            <person name="Simmons B.A."/>
            <person name="Magnuson J.K."/>
            <person name="Chen J."/>
            <person name="Drula E."/>
            <person name="Henrissat B."/>
            <person name="Wiebenga A."/>
            <person name="Lubbers R.J."/>
            <person name="Gomes A.C."/>
            <person name="Makela M.R."/>
            <person name="Stajich J."/>
            <person name="Grigoriev I.V."/>
            <person name="Mortensen U.H."/>
            <person name="De vries R.P."/>
            <person name="Baker S.E."/>
            <person name="Andersen M.R."/>
        </authorList>
    </citation>
    <scope>NUCLEOTIDE SEQUENCE [LARGE SCALE GENOMIC DNA]</scope>
    <source>
        <strain evidence="1 2">CBS 600.67</strain>
    </source>
</reference>
<keyword evidence="2" id="KW-1185">Reference proteome</keyword>
<dbReference type="Proteomes" id="UP001610335">
    <property type="component" value="Unassembled WGS sequence"/>
</dbReference>